<evidence type="ECO:0000313" key="3">
    <source>
        <dbReference type="Proteomes" id="UP000812287"/>
    </source>
</evidence>
<dbReference type="AlphaFoldDB" id="A0A9P7VFA1"/>
<evidence type="ECO:0000256" key="1">
    <source>
        <dbReference type="SAM" id="Phobius"/>
    </source>
</evidence>
<keyword evidence="1" id="KW-1133">Transmembrane helix</keyword>
<proteinExistence type="predicted"/>
<dbReference type="EMBL" id="MU250592">
    <property type="protein sequence ID" value="KAG7439480.1"/>
    <property type="molecule type" value="Genomic_DNA"/>
</dbReference>
<dbReference type="GeneID" id="66109918"/>
<keyword evidence="1" id="KW-0472">Membrane</keyword>
<keyword evidence="3" id="KW-1185">Reference proteome</keyword>
<protein>
    <submittedName>
        <fullName evidence="2">Uncharacterized protein</fullName>
    </submittedName>
</protein>
<comment type="caution">
    <text evidence="2">The sequence shown here is derived from an EMBL/GenBank/DDBJ whole genome shotgun (WGS) entry which is preliminary data.</text>
</comment>
<evidence type="ECO:0000313" key="2">
    <source>
        <dbReference type="EMBL" id="KAG7439480.1"/>
    </source>
</evidence>
<feature type="transmembrane region" description="Helical" evidence="1">
    <location>
        <begin position="12"/>
        <end position="42"/>
    </location>
</feature>
<accession>A0A9P7VFA1</accession>
<name>A0A9P7VFA1_9AGAR</name>
<reference evidence="2" key="1">
    <citation type="submission" date="2020-11" db="EMBL/GenBank/DDBJ databases">
        <title>Adaptations for nitrogen fixation in a non-lichenized fungal sporocarp promotes dispersal by wood-feeding termites.</title>
        <authorList>
            <consortium name="DOE Joint Genome Institute"/>
            <person name="Koch R.A."/>
            <person name="Yoon G."/>
            <person name="Arayal U."/>
            <person name="Lail K."/>
            <person name="Amirebrahimi M."/>
            <person name="Labutti K."/>
            <person name="Lipzen A."/>
            <person name="Riley R."/>
            <person name="Barry K."/>
            <person name="Henrissat B."/>
            <person name="Grigoriev I.V."/>
            <person name="Herr J.R."/>
            <person name="Aime M.C."/>
        </authorList>
    </citation>
    <scope>NUCLEOTIDE SEQUENCE</scope>
    <source>
        <strain evidence="2">MCA 3950</strain>
    </source>
</reference>
<keyword evidence="1" id="KW-0812">Transmembrane</keyword>
<dbReference type="Proteomes" id="UP000812287">
    <property type="component" value="Unassembled WGS sequence"/>
</dbReference>
<sequence length="60" mass="6872">MTVSGNTGRNNIIIIILITIIDVAHNVRFLLLCFFLFFGLLLSRVRVINTIYIIRDIPIV</sequence>
<dbReference type="RefSeq" id="XP_043032980.1">
    <property type="nucleotide sequence ID" value="XM_043187621.1"/>
</dbReference>
<organism evidence="2 3">
    <name type="scientific">Guyanagaster necrorhizus</name>
    <dbReference type="NCBI Taxonomy" id="856835"/>
    <lineage>
        <taxon>Eukaryota</taxon>
        <taxon>Fungi</taxon>
        <taxon>Dikarya</taxon>
        <taxon>Basidiomycota</taxon>
        <taxon>Agaricomycotina</taxon>
        <taxon>Agaricomycetes</taxon>
        <taxon>Agaricomycetidae</taxon>
        <taxon>Agaricales</taxon>
        <taxon>Marasmiineae</taxon>
        <taxon>Physalacriaceae</taxon>
        <taxon>Guyanagaster</taxon>
    </lineage>
</organism>
<gene>
    <name evidence="2" type="ORF">BT62DRAFT_938921</name>
</gene>